<keyword evidence="3" id="KW-1185">Reference proteome</keyword>
<dbReference type="EMBL" id="JAGQDG010000002">
    <property type="protein sequence ID" value="MBQ0934601.1"/>
    <property type="molecule type" value="Genomic_DNA"/>
</dbReference>
<proteinExistence type="predicted"/>
<evidence type="ECO:0000313" key="2">
    <source>
        <dbReference type="EMBL" id="MBQ0934601.1"/>
    </source>
</evidence>
<accession>A0ABS5DTY9</accession>
<dbReference type="RefSeq" id="WP_210806728.1">
    <property type="nucleotide sequence ID" value="NZ_JAGQDG010000002.1"/>
</dbReference>
<organism evidence="2 3">
    <name type="scientific">Ideonella paludis</name>
    <dbReference type="NCBI Taxonomy" id="1233411"/>
    <lineage>
        <taxon>Bacteria</taxon>
        <taxon>Pseudomonadati</taxon>
        <taxon>Pseudomonadota</taxon>
        <taxon>Betaproteobacteria</taxon>
        <taxon>Burkholderiales</taxon>
        <taxon>Sphaerotilaceae</taxon>
        <taxon>Ideonella</taxon>
    </lineage>
</organism>
<sequence length="202" mass="20961">MAILAVAAASAWWALTQPTPPDSPLWGNPHAAQTAPAAASTPGLWHPPPVGQALKSASAPSTQPSSTTAQAADAQGLARDDVLSHGFVSASLAALSAHGLRLNQPQVSLHTVQTVDLPAAQALGRWARTQGFAVHAPIKVLEHGGEVNWLLPIERRAVLDVAQILADGQHIRARAQQTPGARYHTWQVPVGGRSTLAGAAQS</sequence>
<feature type="compositionally biased region" description="Low complexity" evidence="1">
    <location>
        <begin position="31"/>
        <end position="42"/>
    </location>
</feature>
<name>A0ABS5DTY9_9BURK</name>
<gene>
    <name evidence="2" type="ORF">KAK11_04595</name>
</gene>
<reference evidence="2 3" key="1">
    <citation type="submission" date="2021-04" db="EMBL/GenBank/DDBJ databases">
        <title>The genome sequence of type strain Ideonella paludis KCTC 32238.</title>
        <authorList>
            <person name="Liu Y."/>
        </authorList>
    </citation>
    <scope>NUCLEOTIDE SEQUENCE [LARGE SCALE GENOMIC DNA]</scope>
    <source>
        <strain evidence="2 3">KCTC 32238</strain>
    </source>
</reference>
<evidence type="ECO:0000313" key="3">
    <source>
        <dbReference type="Proteomes" id="UP000672097"/>
    </source>
</evidence>
<feature type="compositionally biased region" description="Low complexity" evidence="1">
    <location>
        <begin position="56"/>
        <end position="68"/>
    </location>
</feature>
<comment type="caution">
    <text evidence="2">The sequence shown here is derived from an EMBL/GenBank/DDBJ whole genome shotgun (WGS) entry which is preliminary data.</text>
</comment>
<evidence type="ECO:0000256" key="1">
    <source>
        <dbReference type="SAM" id="MobiDB-lite"/>
    </source>
</evidence>
<protein>
    <submittedName>
        <fullName evidence="2">Uncharacterized protein</fullName>
    </submittedName>
</protein>
<feature type="region of interest" description="Disordered" evidence="1">
    <location>
        <begin position="23"/>
        <end position="68"/>
    </location>
</feature>
<dbReference type="Proteomes" id="UP000672097">
    <property type="component" value="Unassembled WGS sequence"/>
</dbReference>